<protein>
    <submittedName>
        <fullName evidence="1">Uncharacterized protein</fullName>
    </submittedName>
</protein>
<evidence type="ECO:0000313" key="1">
    <source>
        <dbReference type="EMBL" id="MCF7561608.1"/>
    </source>
</evidence>
<accession>A0ABS9IM13</accession>
<organism evidence="1 2">
    <name type="scientific">Flaviramulus multivorans</name>
    <dbReference type="NCBI Taxonomy" id="1304750"/>
    <lineage>
        <taxon>Bacteria</taxon>
        <taxon>Pseudomonadati</taxon>
        <taxon>Bacteroidota</taxon>
        <taxon>Flavobacteriia</taxon>
        <taxon>Flavobacteriales</taxon>
        <taxon>Flavobacteriaceae</taxon>
        <taxon>Flaviramulus</taxon>
    </lineage>
</organism>
<proteinExistence type="predicted"/>
<reference evidence="1 2" key="1">
    <citation type="submission" date="2022-01" db="EMBL/GenBank/DDBJ databases">
        <title>Draft genome sequence of Sabulilitoribacter multivorans KCTC 32326.</title>
        <authorList>
            <person name="Oh J.-S."/>
        </authorList>
    </citation>
    <scope>NUCLEOTIDE SEQUENCE [LARGE SCALE GENOMIC DNA]</scope>
    <source>
        <strain evidence="1 2">M-M16</strain>
    </source>
</reference>
<comment type="caution">
    <text evidence="1">The sequence shown here is derived from an EMBL/GenBank/DDBJ whole genome shotgun (WGS) entry which is preliminary data.</text>
</comment>
<dbReference type="RefSeq" id="WP_237232341.1">
    <property type="nucleotide sequence ID" value="NZ_JAKKDV010000006.1"/>
</dbReference>
<evidence type="ECO:0000313" key="2">
    <source>
        <dbReference type="Proteomes" id="UP001200022"/>
    </source>
</evidence>
<dbReference type="Proteomes" id="UP001200022">
    <property type="component" value="Unassembled WGS sequence"/>
</dbReference>
<keyword evidence="2" id="KW-1185">Reference proteome</keyword>
<gene>
    <name evidence="1" type="ORF">L3X39_13255</name>
</gene>
<dbReference type="EMBL" id="JAKKDV010000006">
    <property type="protein sequence ID" value="MCF7561608.1"/>
    <property type="molecule type" value="Genomic_DNA"/>
</dbReference>
<name>A0ABS9IM13_9FLAO</name>
<sequence length="114" mass="12441">MASYKRNNYKYIAGHYQKEKNTNQGSLPVPITQKVEESIAALEARVKKLDGVNVSSVTNSALGSLAANATINGAKRLFAPNSLPATKGDVAALKNELNELKLMFRNYNSNKLPF</sequence>